<comment type="caution">
    <text evidence="1">The sequence shown here is derived from an EMBL/GenBank/DDBJ whole genome shotgun (WGS) entry which is preliminary data.</text>
</comment>
<dbReference type="RefSeq" id="WP_123697223.1">
    <property type="nucleotide sequence ID" value="NZ_RKHJ01000001.1"/>
</dbReference>
<evidence type="ECO:0000313" key="1">
    <source>
        <dbReference type="EMBL" id="ROR66215.1"/>
    </source>
</evidence>
<sequence>MGAESKRDLTLRLLAATSVPDGPARDALLDLADRIDAYGGDDQQHMVLVFAHHAGMSQAIEIFAIKSQLEEQRDFYRTRREMRDFFGPDDRAADAFDDAH</sequence>
<keyword evidence="2" id="KW-1185">Reference proteome</keyword>
<dbReference type="EMBL" id="RKHJ01000001">
    <property type="protein sequence ID" value="ROR66215.1"/>
    <property type="molecule type" value="Genomic_DNA"/>
</dbReference>
<reference evidence="1 2" key="1">
    <citation type="submission" date="2018-11" db="EMBL/GenBank/DDBJ databases">
        <title>Sequencing the genomes of 1000 actinobacteria strains.</title>
        <authorList>
            <person name="Klenk H.-P."/>
        </authorList>
    </citation>
    <scope>NUCLEOTIDE SEQUENCE [LARGE SCALE GENOMIC DNA]</scope>
    <source>
        <strain evidence="1 2">DSM 9580</strain>
    </source>
</reference>
<gene>
    <name evidence="1" type="ORF">EDD26_1596</name>
</gene>
<proteinExistence type="predicted"/>
<organism evidence="1 2">
    <name type="scientific">Agrococcus jenensis</name>
    <dbReference type="NCBI Taxonomy" id="46353"/>
    <lineage>
        <taxon>Bacteria</taxon>
        <taxon>Bacillati</taxon>
        <taxon>Actinomycetota</taxon>
        <taxon>Actinomycetes</taxon>
        <taxon>Micrococcales</taxon>
        <taxon>Microbacteriaceae</taxon>
        <taxon>Agrococcus</taxon>
    </lineage>
</organism>
<accession>A0A3N2ATG0</accession>
<protein>
    <submittedName>
        <fullName evidence="1">Uncharacterized protein</fullName>
    </submittedName>
</protein>
<dbReference type="Proteomes" id="UP000275456">
    <property type="component" value="Unassembled WGS sequence"/>
</dbReference>
<dbReference type="AlphaFoldDB" id="A0A3N2ATG0"/>
<evidence type="ECO:0000313" key="2">
    <source>
        <dbReference type="Proteomes" id="UP000275456"/>
    </source>
</evidence>
<name>A0A3N2ATG0_9MICO</name>